<keyword evidence="3" id="KW-1185">Reference proteome</keyword>
<accession>A0AAV2N1J5</accession>
<protein>
    <submittedName>
        <fullName evidence="2">Uncharacterized protein</fullName>
    </submittedName>
</protein>
<name>A0AAV2N1J5_9HYME</name>
<gene>
    <name evidence="2" type="ORF">LPLAT_LOCUS285</name>
</gene>
<sequence length="83" mass="8754">MSRPLPLSRLHPSGVLPRDVIASVGGELTADNGHPYRGGVEVERLLPSSKLGEKPSRPGAIAASSTRLALNPVDGPSSDDMWR</sequence>
<organism evidence="2 3">
    <name type="scientific">Lasius platythorax</name>
    <dbReference type="NCBI Taxonomy" id="488582"/>
    <lineage>
        <taxon>Eukaryota</taxon>
        <taxon>Metazoa</taxon>
        <taxon>Ecdysozoa</taxon>
        <taxon>Arthropoda</taxon>
        <taxon>Hexapoda</taxon>
        <taxon>Insecta</taxon>
        <taxon>Pterygota</taxon>
        <taxon>Neoptera</taxon>
        <taxon>Endopterygota</taxon>
        <taxon>Hymenoptera</taxon>
        <taxon>Apocrita</taxon>
        <taxon>Aculeata</taxon>
        <taxon>Formicoidea</taxon>
        <taxon>Formicidae</taxon>
        <taxon>Formicinae</taxon>
        <taxon>Lasius</taxon>
        <taxon>Lasius</taxon>
    </lineage>
</organism>
<dbReference type="AlphaFoldDB" id="A0AAV2N1J5"/>
<evidence type="ECO:0000313" key="2">
    <source>
        <dbReference type="EMBL" id="CAL1673377.1"/>
    </source>
</evidence>
<evidence type="ECO:0000256" key="1">
    <source>
        <dbReference type="SAM" id="MobiDB-lite"/>
    </source>
</evidence>
<reference evidence="2 3" key="1">
    <citation type="submission" date="2024-04" db="EMBL/GenBank/DDBJ databases">
        <authorList>
            <consortium name="Molecular Ecology Group"/>
        </authorList>
    </citation>
    <scope>NUCLEOTIDE SEQUENCE [LARGE SCALE GENOMIC DNA]</scope>
</reference>
<dbReference type="EMBL" id="OZ034824">
    <property type="protein sequence ID" value="CAL1673377.1"/>
    <property type="molecule type" value="Genomic_DNA"/>
</dbReference>
<feature type="region of interest" description="Disordered" evidence="1">
    <location>
        <begin position="47"/>
        <end position="83"/>
    </location>
</feature>
<proteinExistence type="predicted"/>
<evidence type="ECO:0000313" key="3">
    <source>
        <dbReference type="Proteomes" id="UP001497644"/>
    </source>
</evidence>
<dbReference type="Proteomes" id="UP001497644">
    <property type="component" value="Chromosome 1"/>
</dbReference>